<organism evidence="2 3">
    <name type="scientific">Naegleria lovaniensis</name>
    <name type="common">Amoeba</name>
    <dbReference type="NCBI Taxonomy" id="51637"/>
    <lineage>
        <taxon>Eukaryota</taxon>
        <taxon>Discoba</taxon>
        <taxon>Heterolobosea</taxon>
        <taxon>Tetramitia</taxon>
        <taxon>Eutetramitia</taxon>
        <taxon>Vahlkampfiidae</taxon>
        <taxon>Naegleria</taxon>
    </lineage>
</organism>
<name>A0AA88GNZ5_NAELO</name>
<evidence type="ECO:0000256" key="1">
    <source>
        <dbReference type="SAM" id="MobiDB-lite"/>
    </source>
</evidence>
<sequence length="268" mass="29602">MLKLDHEDFCMSYEKLLVENAMIMNSGSFRHGLFNQRFTTTTSTQPYSPTTSNASSLCTMFNLNNVIYEDGDHCLITDAHQCTPQPKTNLPLPTWGNSSHDIEPNNDKCFRNMDPELKVDFQVQHGSFVPTRNHDLTIHQPSLMDSCFDHSSALNEGLCGSKSSYCGVHVVSHPEAPNPSETSHPSQFAEISPIPSSTFISSPTTTKKAIQRKDASTVAASSKGKGICKRSRSSSSLSASKLKQQSMQFTFPLWTFHVSCSSTSSSRH</sequence>
<feature type="compositionally biased region" description="Low complexity" evidence="1">
    <location>
        <begin position="191"/>
        <end position="206"/>
    </location>
</feature>
<protein>
    <submittedName>
        <fullName evidence="2">Uncharacterized protein</fullName>
    </submittedName>
</protein>
<dbReference type="AlphaFoldDB" id="A0AA88GNZ5"/>
<dbReference type="GeneID" id="68098170"/>
<gene>
    <name evidence="2" type="ORF">C9374_005715</name>
</gene>
<reference evidence="2 3" key="1">
    <citation type="journal article" date="2018" name="BMC Genomics">
        <title>The genome of Naegleria lovaniensis, the basis for a comparative approach to unravel pathogenicity factors of the human pathogenic amoeba N. fowleri.</title>
        <authorList>
            <person name="Liechti N."/>
            <person name="Schurch N."/>
            <person name="Bruggmann R."/>
            <person name="Wittwer M."/>
        </authorList>
    </citation>
    <scope>NUCLEOTIDE SEQUENCE [LARGE SCALE GENOMIC DNA]</scope>
    <source>
        <strain evidence="2 3">ATCC 30569</strain>
    </source>
</reference>
<dbReference type="EMBL" id="PYSW02000025">
    <property type="protein sequence ID" value="KAG2381923.1"/>
    <property type="molecule type" value="Genomic_DNA"/>
</dbReference>
<evidence type="ECO:0000313" key="3">
    <source>
        <dbReference type="Proteomes" id="UP000816034"/>
    </source>
</evidence>
<feature type="region of interest" description="Disordered" evidence="1">
    <location>
        <begin position="174"/>
        <end position="216"/>
    </location>
</feature>
<dbReference type="RefSeq" id="XP_044547602.1">
    <property type="nucleotide sequence ID" value="XM_044695496.1"/>
</dbReference>
<dbReference type="Proteomes" id="UP000816034">
    <property type="component" value="Unassembled WGS sequence"/>
</dbReference>
<proteinExistence type="predicted"/>
<evidence type="ECO:0000313" key="2">
    <source>
        <dbReference type="EMBL" id="KAG2381923.1"/>
    </source>
</evidence>
<keyword evidence="3" id="KW-1185">Reference proteome</keyword>
<accession>A0AA88GNZ5</accession>
<comment type="caution">
    <text evidence="2">The sequence shown here is derived from an EMBL/GenBank/DDBJ whole genome shotgun (WGS) entry which is preliminary data.</text>
</comment>